<dbReference type="InParanoid" id="A0A194YQQ8"/>
<name>A0A194YQQ8_SORBI</name>
<gene>
    <name evidence="3" type="ORF">SORBI_3004G204700</name>
</gene>
<dbReference type="InterPro" id="IPR017451">
    <property type="entry name" value="F-box-assoc_interact_dom"/>
</dbReference>
<dbReference type="AlphaFoldDB" id="A0A194YQQ8"/>
<reference evidence="4" key="2">
    <citation type="journal article" date="2018" name="Plant J.">
        <title>The Sorghum bicolor reference genome: improved assembly, gene annotations, a transcriptome atlas, and signatures of genome organization.</title>
        <authorList>
            <person name="McCormick R.F."/>
            <person name="Truong S.K."/>
            <person name="Sreedasyam A."/>
            <person name="Jenkins J."/>
            <person name="Shu S."/>
            <person name="Sims D."/>
            <person name="Kennedy M."/>
            <person name="Amirebrahimi M."/>
            <person name="Weers B.D."/>
            <person name="McKinley B."/>
            <person name="Mattison A."/>
            <person name="Morishige D.T."/>
            <person name="Grimwood J."/>
            <person name="Schmutz J."/>
            <person name="Mullet J.E."/>
        </authorList>
    </citation>
    <scope>NUCLEOTIDE SEQUENCE [LARGE SCALE GENOMIC DNA]</scope>
    <source>
        <strain evidence="4">cv. BTx623</strain>
    </source>
</reference>
<dbReference type="CDD" id="cd22157">
    <property type="entry name" value="F-box_AtFBW1-like"/>
    <property type="match status" value="1"/>
</dbReference>
<dbReference type="Gramene" id="KXG30564">
    <property type="protein sequence ID" value="KXG30564"/>
    <property type="gene ID" value="SORBI_3004G204700"/>
</dbReference>
<dbReference type="PANTHER" id="PTHR31111">
    <property type="entry name" value="BNAA05G37150D PROTEIN-RELATED"/>
    <property type="match status" value="1"/>
</dbReference>
<evidence type="ECO:0000313" key="4">
    <source>
        <dbReference type="Proteomes" id="UP000000768"/>
    </source>
</evidence>
<dbReference type="EMBL" id="CM000763">
    <property type="protein sequence ID" value="KXG30564.1"/>
    <property type="molecule type" value="Genomic_DNA"/>
</dbReference>
<keyword evidence="1" id="KW-0472">Membrane</keyword>
<keyword evidence="1" id="KW-1133">Transmembrane helix</keyword>
<dbReference type="OMA" id="HMDSCIF"/>
<dbReference type="InterPro" id="IPR011043">
    <property type="entry name" value="Gal_Oxase/kelch_b-propeller"/>
</dbReference>
<protein>
    <recommendedName>
        <fullName evidence="2">F-box domain-containing protein</fullName>
    </recommendedName>
</protein>
<reference evidence="3 4" key="1">
    <citation type="journal article" date="2009" name="Nature">
        <title>The Sorghum bicolor genome and the diversification of grasses.</title>
        <authorList>
            <person name="Paterson A.H."/>
            <person name="Bowers J.E."/>
            <person name="Bruggmann R."/>
            <person name="Dubchak I."/>
            <person name="Grimwood J."/>
            <person name="Gundlach H."/>
            <person name="Haberer G."/>
            <person name="Hellsten U."/>
            <person name="Mitros T."/>
            <person name="Poliakov A."/>
            <person name="Schmutz J."/>
            <person name="Spannagl M."/>
            <person name="Tang H."/>
            <person name="Wang X."/>
            <person name="Wicker T."/>
            <person name="Bharti A.K."/>
            <person name="Chapman J."/>
            <person name="Feltus F.A."/>
            <person name="Gowik U."/>
            <person name="Grigoriev I.V."/>
            <person name="Lyons E."/>
            <person name="Maher C.A."/>
            <person name="Martis M."/>
            <person name="Narechania A."/>
            <person name="Otillar R.P."/>
            <person name="Penning B.W."/>
            <person name="Salamov A.A."/>
            <person name="Wang Y."/>
            <person name="Zhang L."/>
            <person name="Carpita N.C."/>
            <person name="Freeling M."/>
            <person name="Gingle A.R."/>
            <person name="Hash C.T."/>
            <person name="Keller B."/>
            <person name="Klein P."/>
            <person name="Kresovich S."/>
            <person name="McCann M.C."/>
            <person name="Ming R."/>
            <person name="Peterson D.G."/>
            <person name="Mehboob-ur-Rahman"/>
            <person name="Ware D."/>
            <person name="Westhoff P."/>
            <person name="Mayer K.F."/>
            <person name="Messing J."/>
            <person name="Rokhsar D.S."/>
        </authorList>
    </citation>
    <scope>NUCLEOTIDE SEQUENCE [LARGE SCALE GENOMIC DNA]</scope>
    <source>
        <strain evidence="4">cv. BTx623</strain>
    </source>
</reference>
<evidence type="ECO:0000313" key="3">
    <source>
        <dbReference type="EMBL" id="KXG30564.1"/>
    </source>
</evidence>
<dbReference type="PANTHER" id="PTHR31111:SF133">
    <property type="entry name" value="OS07G0196600 PROTEIN"/>
    <property type="match status" value="1"/>
</dbReference>
<accession>A0A194YQQ8</accession>
<dbReference type="InterPro" id="IPR013187">
    <property type="entry name" value="F-box-assoc_dom_typ3"/>
</dbReference>
<dbReference type="Proteomes" id="UP000000768">
    <property type="component" value="Chromosome 4"/>
</dbReference>
<sequence>MSPPKPCTRGLNGRGVVAAVAASNAGDLPLDALYEILLRLPAKALCRLRTVCRFWRSLLSDPQFAAARGREPPLFIAGFHSNASEAEGRHDVPAGSVANIMDLSGHVVKQVRMDGHRVQSMPLNLACVRSIADGTCWLLDPATYNTTDAAAMRYYVRDGEDPIFCDNGIHLFGQVASTGEYKALRKVTRSHLGEYGFLYEVCTLLGGAGGRPRWRAVEGPPDTFCQTRATGVAIGGVVYLLIAAVYFAVRSKNPAAVQRDWVYSFDLETEKWLPNIKGPPQQAGFFFIDDPAVPPNGVRFSLANLNGSLVVVHGPSPETNMDLWFLMDSEKSLWVKKYSIRLTMERLPGYFQPLVVLDDGRIVVVSTCSTTGLQSLEIHDPRTKSFLAVAEMGRCCACSVYTGNLLSLGWWQPTDNEVSD</sequence>
<dbReference type="Gene3D" id="1.20.1280.50">
    <property type="match status" value="1"/>
</dbReference>
<keyword evidence="4" id="KW-1185">Reference proteome</keyword>
<dbReference type="SUPFAM" id="SSF50965">
    <property type="entry name" value="Galactose oxidase, central domain"/>
    <property type="match status" value="1"/>
</dbReference>
<dbReference type="Pfam" id="PF00646">
    <property type="entry name" value="F-box"/>
    <property type="match status" value="1"/>
</dbReference>
<dbReference type="Pfam" id="PF08268">
    <property type="entry name" value="FBA_3"/>
    <property type="match status" value="1"/>
</dbReference>
<dbReference type="eggNOG" id="ENOG502R423">
    <property type="taxonomic scope" value="Eukaryota"/>
</dbReference>
<dbReference type="SMART" id="SM00256">
    <property type="entry name" value="FBOX"/>
    <property type="match status" value="1"/>
</dbReference>
<dbReference type="PROSITE" id="PS50181">
    <property type="entry name" value="FBOX"/>
    <property type="match status" value="1"/>
</dbReference>
<keyword evidence="1" id="KW-0812">Transmembrane</keyword>
<evidence type="ECO:0000259" key="2">
    <source>
        <dbReference type="PROSITE" id="PS50181"/>
    </source>
</evidence>
<dbReference type="InterPro" id="IPR001810">
    <property type="entry name" value="F-box_dom"/>
</dbReference>
<evidence type="ECO:0000256" key="1">
    <source>
        <dbReference type="SAM" id="Phobius"/>
    </source>
</evidence>
<dbReference type="InterPro" id="IPR015915">
    <property type="entry name" value="Kelch-typ_b-propeller"/>
</dbReference>
<feature type="domain" description="F-box" evidence="2">
    <location>
        <begin position="22"/>
        <end position="68"/>
    </location>
</feature>
<organism evidence="3 4">
    <name type="scientific">Sorghum bicolor</name>
    <name type="common">Sorghum</name>
    <name type="synonym">Sorghum vulgare</name>
    <dbReference type="NCBI Taxonomy" id="4558"/>
    <lineage>
        <taxon>Eukaryota</taxon>
        <taxon>Viridiplantae</taxon>
        <taxon>Streptophyta</taxon>
        <taxon>Embryophyta</taxon>
        <taxon>Tracheophyta</taxon>
        <taxon>Spermatophyta</taxon>
        <taxon>Magnoliopsida</taxon>
        <taxon>Liliopsida</taxon>
        <taxon>Poales</taxon>
        <taxon>Poaceae</taxon>
        <taxon>PACMAD clade</taxon>
        <taxon>Panicoideae</taxon>
        <taxon>Andropogonodae</taxon>
        <taxon>Andropogoneae</taxon>
        <taxon>Sorghinae</taxon>
        <taxon>Sorghum</taxon>
    </lineage>
</organism>
<dbReference type="SUPFAM" id="SSF81383">
    <property type="entry name" value="F-box domain"/>
    <property type="match status" value="1"/>
</dbReference>
<dbReference type="InterPro" id="IPR036047">
    <property type="entry name" value="F-box-like_dom_sf"/>
</dbReference>
<dbReference type="NCBIfam" id="TIGR01640">
    <property type="entry name" value="F_box_assoc_1"/>
    <property type="match status" value="1"/>
</dbReference>
<dbReference type="Gene3D" id="2.120.10.80">
    <property type="entry name" value="Kelch-type beta propeller"/>
    <property type="match status" value="1"/>
</dbReference>
<feature type="transmembrane region" description="Helical" evidence="1">
    <location>
        <begin position="229"/>
        <end position="249"/>
    </location>
</feature>
<proteinExistence type="predicted"/>